<dbReference type="InterPro" id="IPR021153">
    <property type="entry name" value="HrcA_C"/>
</dbReference>
<dbReference type="PANTHER" id="PTHR34824">
    <property type="entry name" value="HEAT-INDUCIBLE TRANSCRIPTION REPRESSOR HRCA"/>
    <property type="match status" value="1"/>
</dbReference>
<sequence>MLTPRQHEILDLIVRLYASLESPVGSKTLLKKSLLEVSPATIRNEMVVLEKNGYIVKAHTSSGRIPSYEGYRYYVDRLIHHENRNLADQYQSDRQAVKEIFDNRSQDSFKMAKMVADLLVSLTNYPTLIFEQSNEEHLIDNFKLVHLSDHQVMLVLLTNLGYVESRIYTMQFDLNPQVMNELIQLLNDELIGVSLEDAYQRLKLTIPMLMQRRFGIAYDFSDLVERAIHQVKGQRYQVLAKNNLFDLIGAQEDVSHFKDLFNLIDGSKEIFELLEQRDLGIDVLFGQDFLPVGNEHLALVTGTVKQDNQKMTIGILGPSTMRFTRIIALMEQVLIEFNH</sequence>
<dbReference type="InterPro" id="IPR036388">
    <property type="entry name" value="WH-like_DNA-bd_sf"/>
</dbReference>
<name>A0AAJ1Q609_9LACT</name>
<organism evidence="7 8">
    <name type="scientific">Facklamia hominis</name>
    <dbReference type="NCBI Taxonomy" id="178214"/>
    <lineage>
        <taxon>Bacteria</taxon>
        <taxon>Bacillati</taxon>
        <taxon>Bacillota</taxon>
        <taxon>Bacilli</taxon>
        <taxon>Lactobacillales</taxon>
        <taxon>Aerococcaceae</taxon>
        <taxon>Facklamia</taxon>
    </lineage>
</organism>
<dbReference type="PANTHER" id="PTHR34824:SF1">
    <property type="entry name" value="HEAT-INDUCIBLE TRANSCRIPTION REPRESSOR HRCA"/>
    <property type="match status" value="1"/>
</dbReference>
<accession>A0AAJ1Q609</accession>
<comment type="similarity">
    <text evidence="5">Belongs to the HrcA family.</text>
</comment>
<keyword evidence="2 5" id="KW-0805">Transcription regulation</keyword>
<evidence type="ECO:0000256" key="1">
    <source>
        <dbReference type="ARBA" id="ARBA00022491"/>
    </source>
</evidence>
<feature type="domain" description="Heat-inducible transcription repressor HrcA C-terminal" evidence="6">
    <location>
        <begin position="113"/>
        <end position="327"/>
    </location>
</feature>
<keyword evidence="1 5" id="KW-0678">Repressor</keyword>
<dbReference type="PIRSF" id="PIRSF005485">
    <property type="entry name" value="HrcA"/>
    <property type="match status" value="1"/>
</dbReference>
<dbReference type="Gene3D" id="3.30.390.60">
    <property type="entry name" value="Heat-inducible transcription repressor hrca homolog, domain 3"/>
    <property type="match status" value="1"/>
</dbReference>
<keyword evidence="4 5" id="KW-0804">Transcription</keyword>
<dbReference type="EMBL" id="JASOOE010000006">
    <property type="protein sequence ID" value="MDK7187196.1"/>
    <property type="molecule type" value="Genomic_DNA"/>
</dbReference>
<dbReference type="GO" id="GO:0045892">
    <property type="term" value="P:negative regulation of DNA-templated transcription"/>
    <property type="evidence" value="ECO:0007669"/>
    <property type="project" value="UniProtKB-UniRule"/>
</dbReference>
<dbReference type="SUPFAM" id="SSF55781">
    <property type="entry name" value="GAF domain-like"/>
    <property type="match status" value="1"/>
</dbReference>
<comment type="function">
    <text evidence="5">Negative regulator of class I heat shock genes (grpE-dnaK-dnaJ and groELS operons). Prevents heat-shock induction of these operons.</text>
</comment>
<dbReference type="HAMAP" id="MF_00081">
    <property type="entry name" value="HrcA"/>
    <property type="match status" value="1"/>
</dbReference>
<evidence type="ECO:0000256" key="4">
    <source>
        <dbReference type="ARBA" id="ARBA00023163"/>
    </source>
</evidence>
<evidence type="ECO:0000313" key="7">
    <source>
        <dbReference type="EMBL" id="MDK7187196.1"/>
    </source>
</evidence>
<gene>
    <name evidence="5 7" type="primary">hrcA</name>
    <name evidence="7" type="ORF">QP433_04295</name>
</gene>
<keyword evidence="3 5" id="KW-0346">Stress response</keyword>
<dbReference type="RefSeq" id="WP_285065642.1">
    <property type="nucleotide sequence ID" value="NZ_JASOOE010000006.1"/>
</dbReference>
<protein>
    <recommendedName>
        <fullName evidence="5">Heat-inducible transcription repressor HrcA</fullName>
    </recommendedName>
</protein>
<dbReference type="Pfam" id="PF01628">
    <property type="entry name" value="HrcA"/>
    <property type="match status" value="1"/>
</dbReference>
<dbReference type="GO" id="GO:0003677">
    <property type="term" value="F:DNA binding"/>
    <property type="evidence" value="ECO:0007669"/>
    <property type="project" value="InterPro"/>
</dbReference>
<dbReference type="Gene3D" id="1.10.10.10">
    <property type="entry name" value="Winged helix-like DNA-binding domain superfamily/Winged helix DNA-binding domain"/>
    <property type="match status" value="1"/>
</dbReference>
<evidence type="ECO:0000256" key="2">
    <source>
        <dbReference type="ARBA" id="ARBA00023015"/>
    </source>
</evidence>
<dbReference type="InterPro" id="IPR029016">
    <property type="entry name" value="GAF-like_dom_sf"/>
</dbReference>
<evidence type="ECO:0000256" key="3">
    <source>
        <dbReference type="ARBA" id="ARBA00023016"/>
    </source>
</evidence>
<evidence type="ECO:0000313" key="8">
    <source>
        <dbReference type="Proteomes" id="UP001229251"/>
    </source>
</evidence>
<evidence type="ECO:0000256" key="5">
    <source>
        <dbReference type="HAMAP-Rule" id="MF_00081"/>
    </source>
</evidence>
<dbReference type="InterPro" id="IPR036390">
    <property type="entry name" value="WH_DNA-bd_sf"/>
</dbReference>
<dbReference type="InterPro" id="IPR002571">
    <property type="entry name" value="HrcA"/>
</dbReference>
<proteinExistence type="inferred from homology"/>
<dbReference type="Gene3D" id="3.30.450.40">
    <property type="match status" value="1"/>
</dbReference>
<dbReference type="SUPFAM" id="SSF46785">
    <property type="entry name" value="Winged helix' DNA-binding domain"/>
    <property type="match status" value="1"/>
</dbReference>
<comment type="caution">
    <text evidence="7">The sequence shown here is derived from an EMBL/GenBank/DDBJ whole genome shotgun (WGS) entry which is preliminary data.</text>
</comment>
<dbReference type="InterPro" id="IPR023120">
    <property type="entry name" value="WHTH_transcript_rep_HrcA_IDD"/>
</dbReference>
<dbReference type="NCBIfam" id="TIGR00331">
    <property type="entry name" value="hrcA"/>
    <property type="match status" value="1"/>
</dbReference>
<dbReference type="AlphaFoldDB" id="A0AAJ1Q609"/>
<evidence type="ECO:0000259" key="6">
    <source>
        <dbReference type="Pfam" id="PF01628"/>
    </source>
</evidence>
<dbReference type="Proteomes" id="UP001229251">
    <property type="component" value="Unassembled WGS sequence"/>
</dbReference>
<reference evidence="7" key="1">
    <citation type="submission" date="2023-05" db="EMBL/GenBank/DDBJ databases">
        <title>Cataloging the Phylogenetic Diversity of Human Bladder Bacteria.</title>
        <authorList>
            <person name="Du J."/>
        </authorList>
    </citation>
    <scope>NUCLEOTIDE SEQUENCE</scope>
    <source>
        <strain evidence="7">UMB1231</strain>
    </source>
</reference>